<dbReference type="EMBL" id="BJMD01000016">
    <property type="protein sequence ID" value="GEB19992.1"/>
    <property type="molecule type" value="Genomic_DNA"/>
</dbReference>
<evidence type="ECO:0000313" key="3">
    <source>
        <dbReference type="Proteomes" id="UP000317715"/>
    </source>
</evidence>
<evidence type="ECO:0000313" key="2">
    <source>
        <dbReference type="EMBL" id="GEB19992.1"/>
    </source>
</evidence>
<dbReference type="OrthoDB" id="5244663at2"/>
<feature type="coiled-coil region" evidence="1">
    <location>
        <begin position="58"/>
        <end position="85"/>
    </location>
</feature>
<dbReference type="InterPro" id="IPR036689">
    <property type="entry name" value="ESAT-6-like_sf"/>
</dbReference>
<dbReference type="SUPFAM" id="SSF140453">
    <property type="entry name" value="EsxAB dimer-like"/>
    <property type="match status" value="1"/>
</dbReference>
<name>A0A4Y3NED5_PAEAU</name>
<dbReference type="Gene3D" id="1.10.287.1060">
    <property type="entry name" value="ESAT-6-like"/>
    <property type="match status" value="1"/>
</dbReference>
<comment type="caution">
    <text evidence="2">The sequence shown here is derived from an EMBL/GenBank/DDBJ whole genome shotgun (WGS) entry which is preliminary data.</text>
</comment>
<sequence>MAIWGADVDQLRQLGNKLKAGAENIEQQRSQLKGALDGTDWKGPDADKFRGEWDSQHASNLKKVADALREAGDRAQKNAEQQQQASN</sequence>
<evidence type="ECO:0008006" key="4">
    <source>
        <dbReference type="Google" id="ProtNLM"/>
    </source>
</evidence>
<dbReference type="Proteomes" id="UP000317715">
    <property type="component" value="Unassembled WGS sequence"/>
</dbReference>
<dbReference type="RefSeq" id="WP_011776688.1">
    <property type="nucleotide sequence ID" value="NZ_BAAAWK010000001.1"/>
</dbReference>
<dbReference type="OMA" id="TDWKGPD"/>
<reference evidence="2 3" key="1">
    <citation type="submission" date="2019-06" db="EMBL/GenBank/DDBJ databases">
        <title>Whole genome shotgun sequence of Paenarthrobacter aurescens NBRC 12136.</title>
        <authorList>
            <person name="Hosoyama A."/>
            <person name="Uohara A."/>
            <person name="Ohji S."/>
            <person name="Ichikawa N."/>
        </authorList>
    </citation>
    <scope>NUCLEOTIDE SEQUENCE [LARGE SCALE GENOMIC DNA]</scope>
    <source>
        <strain evidence="2 3">NBRC 12136</strain>
    </source>
</reference>
<proteinExistence type="predicted"/>
<keyword evidence="1" id="KW-0175">Coiled coil</keyword>
<accession>A0A4Y3NED5</accession>
<dbReference type="GeneID" id="92754219"/>
<evidence type="ECO:0000256" key="1">
    <source>
        <dbReference type="SAM" id="Coils"/>
    </source>
</evidence>
<keyword evidence="3" id="KW-1185">Reference proteome</keyword>
<protein>
    <recommendedName>
        <fullName evidence="4">Proteins of 100 residues with WXG</fullName>
    </recommendedName>
</protein>
<dbReference type="AlphaFoldDB" id="A0A4Y3NED5"/>
<organism evidence="2 3">
    <name type="scientific">Paenarthrobacter aurescens</name>
    <name type="common">Arthrobacter aurescens</name>
    <dbReference type="NCBI Taxonomy" id="43663"/>
    <lineage>
        <taxon>Bacteria</taxon>
        <taxon>Bacillati</taxon>
        <taxon>Actinomycetota</taxon>
        <taxon>Actinomycetes</taxon>
        <taxon>Micrococcales</taxon>
        <taxon>Micrococcaceae</taxon>
        <taxon>Paenarthrobacter</taxon>
    </lineage>
</organism>
<gene>
    <name evidence="2" type="ORF">AAU01_27470</name>
</gene>